<dbReference type="GO" id="GO:0071949">
    <property type="term" value="F:FAD binding"/>
    <property type="evidence" value="ECO:0007669"/>
    <property type="project" value="InterPro"/>
</dbReference>
<dbReference type="Gene3D" id="3.30.465.10">
    <property type="match status" value="1"/>
</dbReference>
<evidence type="ECO:0000256" key="2">
    <source>
        <dbReference type="ARBA" id="ARBA00013136"/>
    </source>
</evidence>
<dbReference type="AlphaFoldDB" id="A0A395NCX5"/>
<dbReference type="InterPro" id="IPR007173">
    <property type="entry name" value="ALO_C"/>
</dbReference>
<reference evidence="6 7" key="1">
    <citation type="journal article" date="2018" name="PLoS Pathog.">
        <title>Evolution of structural diversity of trichothecenes, a family of toxins produced by plant pathogenic and entomopathogenic fungi.</title>
        <authorList>
            <person name="Proctor R.H."/>
            <person name="McCormick S.P."/>
            <person name="Kim H.S."/>
            <person name="Cardoza R.E."/>
            <person name="Stanley A.M."/>
            <person name="Lindo L."/>
            <person name="Kelly A."/>
            <person name="Brown D.W."/>
            <person name="Lee T."/>
            <person name="Vaughan M.M."/>
            <person name="Alexander N.J."/>
            <person name="Busman M."/>
            <person name="Gutierrez S."/>
        </authorList>
    </citation>
    <scope>NUCLEOTIDE SEQUENCE [LARGE SCALE GENOMIC DNA]</scope>
    <source>
        <strain evidence="6 7">IBT 40837</strain>
    </source>
</reference>
<evidence type="ECO:0000259" key="5">
    <source>
        <dbReference type="PROSITE" id="PS51387"/>
    </source>
</evidence>
<dbReference type="PANTHER" id="PTHR43762:SF1">
    <property type="entry name" value="D-ARABINONO-1,4-LACTONE OXIDASE"/>
    <property type="match status" value="1"/>
</dbReference>
<keyword evidence="7" id="KW-1185">Reference proteome</keyword>
<dbReference type="Pfam" id="PF04030">
    <property type="entry name" value="ALO"/>
    <property type="match status" value="1"/>
</dbReference>
<dbReference type="GO" id="GO:0016020">
    <property type="term" value="C:membrane"/>
    <property type="evidence" value="ECO:0007669"/>
    <property type="project" value="InterPro"/>
</dbReference>
<dbReference type="EC" id="1.1.3.37" evidence="2"/>
<dbReference type="STRING" id="490622.A0A395NCX5"/>
<evidence type="ECO:0000256" key="3">
    <source>
        <dbReference type="ARBA" id="ARBA00023002"/>
    </source>
</evidence>
<dbReference type="InterPro" id="IPR036318">
    <property type="entry name" value="FAD-bd_PCMH-like_sf"/>
</dbReference>
<evidence type="ECO:0000313" key="6">
    <source>
        <dbReference type="EMBL" id="RFU73804.1"/>
    </source>
</evidence>
<dbReference type="EMBL" id="PXOA01000601">
    <property type="protein sequence ID" value="RFU73804.1"/>
    <property type="molecule type" value="Genomic_DNA"/>
</dbReference>
<dbReference type="GO" id="GO:0003885">
    <property type="term" value="F:D-arabinono-1,4-lactone oxidase activity"/>
    <property type="evidence" value="ECO:0007669"/>
    <property type="project" value="UniProtKB-EC"/>
</dbReference>
<dbReference type="OrthoDB" id="371463at2759"/>
<evidence type="ECO:0000256" key="1">
    <source>
        <dbReference type="ARBA" id="ARBA00005083"/>
    </source>
</evidence>
<organism evidence="6 7">
    <name type="scientific">Trichoderma arundinaceum</name>
    <dbReference type="NCBI Taxonomy" id="490622"/>
    <lineage>
        <taxon>Eukaryota</taxon>
        <taxon>Fungi</taxon>
        <taxon>Dikarya</taxon>
        <taxon>Ascomycota</taxon>
        <taxon>Pezizomycotina</taxon>
        <taxon>Sordariomycetes</taxon>
        <taxon>Hypocreomycetidae</taxon>
        <taxon>Hypocreales</taxon>
        <taxon>Hypocreaceae</taxon>
        <taxon>Trichoderma</taxon>
    </lineage>
</organism>
<evidence type="ECO:0000313" key="7">
    <source>
        <dbReference type="Proteomes" id="UP000266272"/>
    </source>
</evidence>
<name>A0A395NCX5_TRIAR</name>
<dbReference type="SUPFAM" id="SSF56176">
    <property type="entry name" value="FAD-binding/transporter-associated domain-like"/>
    <property type="match status" value="1"/>
</dbReference>
<comment type="pathway">
    <text evidence="1">Cofactor biosynthesis; D-erythroascorbate biosynthesis; dehydro-D-arabinono-1,4-lactone from D-arabinose: step 2/2.</text>
</comment>
<gene>
    <name evidence="6" type="ORF">TARUN_8450</name>
</gene>
<dbReference type="InterPro" id="IPR010031">
    <property type="entry name" value="FAD_lactone_oxidase-like"/>
</dbReference>
<evidence type="ECO:0000256" key="4">
    <source>
        <dbReference type="ARBA" id="ARBA00033418"/>
    </source>
</evidence>
<feature type="domain" description="FAD-binding PCMH-type" evidence="5">
    <location>
        <begin position="13"/>
        <end position="184"/>
    </location>
</feature>
<dbReference type="InterPro" id="IPR016166">
    <property type="entry name" value="FAD-bd_PCMH"/>
</dbReference>
<protein>
    <recommendedName>
        <fullName evidence="2">D-arabinono-1,4-lactone oxidase</fullName>
        <ecNumber evidence="2">1.1.3.37</ecNumber>
    </recommendedName>
    <alternativeName>
        <fullName evidence="4">L-galactono-gamma-lactone oxidase</fullName>
    </alternativeName>
</protein>
<accession>A0A395NCX5</accession>
<dbReference type="PROSITE" id="PS51387">
    <property type="entry name" value="FAD_PCMH"/>
    <property type="match status" value="1"/>
</dbReference>
<dbReference type="InterPro" id="IPR016169">
    <property type="entry name" value="FAD-bd_PCMH_sub2"/>
</dbReference>
<sequence length="462" mass="51971">MVVLANWNNEIRYEVSDGQFTTPTQVSDVRAAVRQAYESGQQVTVVGAMHSTTECTVGTGTVISMKNFARVLDVDTERMTATVEGGVTLHQLCGHLKKLGFQPPVVLEWGNFQIGAISGTHANDTSMKRSAQFSSYVLGVKLVTPSGEVKEISESQNAEYLPAIRSHNGMLGVVCEVTVRIFKTQPLHVSFQVGQIDAFMDNFAAKLQALKADNDQVFGMLFPNTGELVWQCRKFLDPAIPRPDSPTAWLDPIESKNISLFGGLFLPLVKAVTALRLSAEVAELVNAIVTSPLKIIRHSRYIIDPCDRGVIYAADEPDFDFYDWLFPEGKWCDMMRAFLQLTGQFRRQRDFILPLPTLVYFIKQDQESLLSRSRSANMMTIDPVYPNPKEPMWKEFRLAFNKLAVRHGGIPHINKTRAGAISHFAQTGDQESIRQFLAIRQQLDQKNLFLNDHFETMFARYL</sequence>
<keyword evidence="3" id="KW-0560">Oxidoreductase</keyword>
<proteinExistence type="predicted"/>
<dbReference type="PANTHER" id="PTHR43762">
    <property type="entry name" value="L-GULONOLACTONE OXIDASE"/>
    <property type="match status" value="1"/>
</dbReference>
<dbReference type="Gene3D" id="3.30.43.10">
    <property type="entry name" value="Uridine Diphospho-n-acetylenolpyruvylglucosamine Reductase, domain 2"/>
    <property type="match status" value="1"/>
</dbReference>
<dbReference type="InterPro" id="IPR006094">
    <property type="entry name" value="Oxid_FAD_bind_N"/>
</dbReference>
<dbReference type="Proteomes" id="UP000266272">
    <property type="component" value="Unassembled WGS sequence"/>
</dbReference>
<comment type="caution">
    <text evidence="6">The sequence shown here is derived from an EMBL/GenBank/DDBJ whole genome shotgun (WGS) entry which is preliminary data.</text>
</comment>
<dbReference type="InterPro" id="IPR016167">
    <property type="entry name" value="FAD-bd_PCMH_sub1"/>
</dbReference>
<dbReference type="UniPathway" id="UPA00771">
    <property type="reaction ID" value="UER00766"/>
</dbReference>
<dbReference type="Pfam" id="PF01565">
    <property type="entry name" value="FAD_binding_4"/>
    <property type="match status" value="1"/>
</dbReference>